<evidence type="ECO:0000313" key="3">
    <source>
        <dbReference type="Proteomes" id="UP000184226"/>
    </source>
</evidence>
<reference evidence="2 3" key="1">
    <citation type="submission" date="2016-11" db="EMBL/GenBank/DDBJ databases">
        <authorList>
            <person name="Jaros S."/>
            <person name="Januszkiewicz K."/>
            <person name="Wedrychowicz H."/>
        </authorList>
    </citation>
    <scope>NUCLEOTIDE SEQUENCE [LARGE SCALE GENOMIC DNA]</scope>
    <source>
        <strain evidence="2 3">CGMCC 1.10190</strain>
    </source>
</reference>
<dbReference type="AlphaFoldDB" id="A0A1M5Z3K2"/>
<dbReference type="Proteomes" id="UP000184226">
    <property type="component" value="Unassembled WGS sequence"/>
</dbReference>
<dbReference type="RefSeq" id="WP_073106268.1">
    <property type="nucleotide sequence ID" value="NZ_FQXE01000012.1"/>
</dbReference>
<keyword evidence="1" id="KW-0472">Membrane</keyword>
<dbReference type="EMBL" id="FQXE01000012">
    <property type="protein sequence ID" value="SHI18842.1"/>
    <property type="molecule type" value="Genomic_DNA"/>
</dbReference>
<feature type="transmembrane region" description="Helical" evidence="1">
    <location>
        <begin position="49"/>
        <end position="71"/>
    </location>
</feature>
<keyword evidence="3" id="KW-1185">Reference proteome</keyword>
<keyword evidence="1" id="KW-0812">Transmembrane</keyword>
<keyword evidence="1" id="KW-1133">Transmembrane helix</keyword>
<evidence type="ECO:0000256" key="1">
    <source>
        <dbReference type="SAM" id="Phobius"/>
    </source>
</evidence>
<organism evidence="2 3">
    <name type="scientific">Pollutimonas bauzanensis</name>
    <dbReference type="NCBI Taxonomy" id="658167"/>
    <lineage>
        <taxon>Bacteria</taxon>
        <taxon>Pseudomonadati</taxon>
        <taxon>Pseudomonadota</taxon>
        <taxon>Betaproteobacteria</taxon>
        <taxon>Burkholderiales</taxon>
        <taxon>Alcaligenaceae</taxon>
        <taxon>Pollutimonas</taxon>
    </lineage>
</organism>
<evidence type="ECO:0000313" key="2">
    <source>
        <dbReference type="EMBL" id="SHI18842.1"/>
    </source>
</evidence>
<gene>
    <name evidence="2" type="ORF">SAMN04488135_11245</name>
</gene>
<accession>A0A1M5Z3K2</accession>
<proteinExistence type="predicted"/>
<name>A0A1M5Z3K2_9BURK</name>
<sequence>MSKKFLIWLMRATKADSKTKDALAEDLRKIGVTTAGIGYVSIVMPQTNIAIGAGSILVISGFTFWLLGLVFTRR</sequence>
<protein>
    <submittedName>
        <fullName evidence="2">Uncharacterized protein</fullName>
    </submittedName>
</protein>